<evidence type="ECO:0000313" key="3">
    <source>
        <dbReference type="EMBL" id="RDH32372.1"/>
    </source>
</evidence>
<dbReference type="STRING" id="1341132.A0A3F3Q057"/>
<protein>
    <submittedName>
        <fullName evidence="3">DUF1769-domain-containing protein</fullName>
    </submittedName>
</protein>
<dbReference type="AlphaFoldDB" id="A0A3F3Q057"/>
<dbReference type="InterPro" id="IPR013897">
    <property type="entry name" value="Duc1"/>
</dbReference>
<dbReference type="PANTHER" id="PTHR34826:SF2">
    <property type="entry name" value="UPF0590 PROTEIN C409.17C"/>
    <property type="match status" value="1"/>
</dbReference>
<organism evidence="3 4">
    <name type="scientific">Aspergillus welwitschiae</name>
    <dbReference type="NCBI Taxonomy" id="1341132"/>
    <lineage>
        <taxon>Eukaryota</taxon>
        <taxon>Fungi</taxon>
        <taxon>Dikarya</taxon>
        <taxon>Ascomycota</taxon>
        <taxon>Pezizomycotina</taxon>
        <taxon>Eurotiomycetes</taxon>
        <taxon>Eurotiomycetidae</taxon>
        <taxon>Eurotiales</taxon>
        <taxon>Aspergillaceae</taxon>
        <taxon>Aspergillus</taxon>
        <taxon>Aspergillus subgen. Circumdati</taxon>
    </lineage>
</organism>
<accession>A0A3F3Q057</accession>
<evidence type="ECO:0000259" key="2">
    <source>
        <dbReference type="Pfam" id="PF08588"/>
    </source>
</evidence>
<reference evidence="3 4" key="1">
    <citation type="submission" date="2018-07" db="EMBL/GenBank/DDBJ databases">
        <title>The genomes of Aspergillus section Nigri reveals drivers in fungal speciation.</title>
        <authorList>
            <consortium name="DOE Joint Genome Institute"/>
            <person name="Vesth T.C."/>
            <person name="Nybo J."/>
            <person name="Theobald S."/>
            <person name="Brandl J."/>
            <person name="Frisvad J.C."/>
            <person name="Nielsen K.F."/>
            <person name="Lyhne E.K."/>
            <person name="Kogle M.E."/>
            <person name="Kuo A."/>
            <person name="Riley R."/>
            <person name="Clum A."/>
            <person name="Nolan M."/>
            <person name="Lipzen A."/>
            <person name="Salamov A."/>
            <person name="Henrissat B."/>
            <person name="Wiebenga A."/>
            <person name="De vries R.P."/>
            <person name="Grigoriev I.V."/>
            <person name="Mortensen U.H."/>
            <person name="Andersen M.R."/>
            <person name="Baker S.E."/>
        </authorList>
    </citation>
    <scope>NUCLEOTIDE SEQUENCE [LARGE SCALE GENOMIC DNA]</scope>
    <source>
        <strain evidence="3 4">CBS 139.54b</strain>
    </source>
</reference>
<dbReference type="GeneID" id="38140018"/>
<dbReference type="Proteomes" id="UP000253729">
    <property type="component" value="Unassembled WGS sequence"/>
</dbReference>
<dbReference type="EMBL" id="KZ852050">
    <property type="protein sequence ID" value="RDH32372.1"/>
    <property type="molecule type" value="Genomic_DNA"/>
</dbReference>
<feature type="domain" description="Domain of unknown function at the cortex 1" evidence="2">
    <location>
        <begin position="12"/>
        <end position="239"/>
    </location>
</feature>
<keyword evidence="4" id="KW-1185">Reference proteome</keyword>
<evidence type="ECO:0000256" key="1">
    <source>
        <dbReference type="SAM" id="MobiDB-lite"/>
    </source>
</evidence>
<sequence>MFSSAPPPQNRRLKVTAGTSYAPETHETVTVNSTSPLQFKSDHLASNLWVRIKDYTGYPTTSPKTNTYFDSPPFSQNLFSLTFTLNFTHDVNGNDLIFGNDFDHPIRSYLPTGFNTALKIVKSTLDPSLDGDAYADKPYLYSPGLASWNQFAIGDKDEGAENNENIIVQEGGTGSGVEGRTYAADFGNGYLDFNEFAIRIPGFSFHIGKYVSEKNNVLRYVLKNRATGVVYLVICLTVVLEEEAGDNSDEGEGVDMIDVEDEQEVDDVD</sequence>
<dbReference type="Pfam" id="PF08588">
    <property type="entry name" value="Duc1"/>
    <property type="match status" value="1"/>
</dbReference>
<name>A0A3F3Q057_9EURO</name>
<evidence type="ECO:0000313" key="4">
    <source>
        <dbReference type="Proteomes" id="UP000253729"/>
    </source>
</evidence>
<gene>
    <name evidence="3" type="ORF">BDQ94DRAFT_171138</name>
</gene>
<proteinExistence type="predicted"/>
<dbReference type="RefSeq" id="XP_026625394.1">
    <property type="nucleotide sequence ID" value="XM_026771662.1"/>
</dbReference>
<feature type="region of interest" description="Disordered" evidence="1">
    <location>
        <begin position="246"/>
        <end position="269"/>
    </location>
</feature>
<dbReference type="PANTHER" id="PTHR34826">
    <property type="entry name" value="UPF0590 PROTEIN C409.17C"/>
    <property type="match status" value="1"/>
</dbReference>